<feature type="domain" description="Acyl-CoA dehydrogenase/oxidase C-terminal" evidence="7">
    <location>
        <begin position="240"/>
        <end position="371"/>
    </location>
</feature>
<evidence type="ECO:0000313" key="11">
    <source>
        <dbReference type="Proteomes" id="UP000015462"/>
    </source>
</evidence>
<dbReference type="PANTHER" id="PTHR43884:SF20">
    <property type="entry name" value="ACYL-COA DEHYDROGENASE FADE28"/>
    <property type="match status" value="1"/>
</dbReference>
<dbReference type="Gene3D" id="1.20.140.10">
    <property type="entry name" value="Butyryl-CoA Dehydrogenase, subunit A, domain 3"/>
    <property type="match status" value="1"/>
</dbReference>
<comment type="similarity">
    <text evidence="2 6">Belongs to the acyl-CoA dehydrogenase family.</text>
</comment>
<dbReference type="CDD" id="cd00567">
    <property type="entry name" value="ACAD"/>
    <property type="match status" value="1"/>
</dbReference>
<keyword evidence="4 6" id="KW-0274">FAD</keyword>
<protein>
    <submittedName>
        <fullName evidence="10">Pimeloyl-CoA dehydrogenase</fullName>
    </submittedName>
</protein>
<dbReference type="GO" id="GO:0050660">
    <property type="term" value="F:flavin adenine dinucleotide binding"/>
    <property type="evidence" value="ECO:0007669"/>
    <property type="project" value="InterPro"/>
</dbReference>
<dbReference type="InterPro" id="IPR009075">
    <property type="entry name" value="AcylCo_DH/oxidase_C"/>
</dbReference>
<dbReference type="SUPFAM" id="SSF56645">
    <property type="entry name" value="Acyl-CoA dehydrogenase NM domain-like"/>
    <property type="match status" value="1"/>
</dbReference>
<dbReference type="Pfam" id="PF02771">
    <property type="entry name" value="Acyl-CoA_dh_N"/>
    <property type="match status" value="1"/>
</dbReference>
<accession>A0AB33Z217</accession>
<keyword evidence="11" id="KW-1185">Reference proteome</keyword>
<dbReference type="InterPro" id="IPR036250">
    <property type="entry name" value="AcylCo_DH-like_C"/>
</dbReference>
<evidence type="ECO:0000259" key="8">
    <source>
        <dbReference type="Pfam" id="PF02770"/>
    </source>
</evidence>
<reference evidence="10 11" key="1">
    <citation type="journal article" date="2013" name="Genome Announc.">
        <title>Genome Sequence of the Pyrene- and Fluoranthene-Degrading Bacterium Cycloclasticus sp. Strain PY97M.</title>
        <authorList>
            <person name="Cui Z."/>
            <person name="Xu G."/>
            <person name="Li Q."/>
            <person name="Gao W."/>
            <person name="Zheng L."/>
        </authorList>
    </citation>
    <scope>NUCLEOTIDE SEQUENCE [LARGE SCALE GENOMIC DNA]</scope>
    <source>
        <strain evidence="10 11">PY97M</strain>
    </source>
</reference>
<dbReference type="Pfam" id="PF02770">
    <property type="entry name" value="Acyl-CoA_dh_M"/>
    <property type="match status" value="1"/>
</dbReference>
<feature type="domain" description="Acyl-CoA oxidase/dehydrogenase middle" evidence="8">
    <location>
        <begin position="122"/>
        <end position="215"/>
    </location>
</feature>
<proteinExistence type="inferred from homology"/>
<dbReference type="Gene3D" id="2.40.110.10">
    <property type="entry name" value="Butyryl-CoA Dehydrogenase, subunit A, domain 2"/>
    <property type="match status" value="1"/>
</dbReference>
<keyword evidence="3 6" id="KW-0285">Flavoprotein</keyword>
<organism evidence="10 11">
    <name type="scientific">Cycloclasticus pugetii</name>
    <dbReference type="NCBI Taxonomy" id="34068"/>
    <lineage>
        <taxon>Bacteria</taxon>
        <taxon>Pseudomonadati</taxon>
        <taxon>Pseudomonadota</taxon>
        <taxon>Gammaproteobacteria</taxon>
        <taxon>Thiotrichales</taxon>
        <taxon>Piscirickettsiaceae</taxon>
        <taxon>Cycloclasticus</taxon>
    </lineage>
</organism>
<feature type="domain" description="Acyl-CoA dehydrogenase/oxidase N-terminal" evidence="9">
    <location>
        <begin position="6"/>
        <end position="118"/>
    </location>
</feature>
<dbReference type="Gene3D" id="1.10.540.10">
    <property type="entry name" value="Acyl-CoA dehydrogenase/oxidase, N-terminal domain"/>
    <property type="match status" value="1"/>
</dbReference>
<keyword evidence="5 6" id="KW-0560">Oxidoreductase</keyword>
<dbReference type="InterPro" id="IPR046373">
    <property type="entry name" value="Acyl-CoA_Oxase/DH_mid-dom_sf"/>
</dbReference>
<evidence type="ECO:0000259" key="9">
    <source>
        <dbReference type="Pfam" id="PF02771"/>
    </source>
</evidence>
<dbReference type="AlphaFoldDB" id="A0AB33Z217"/>
<evidence type="ECO:0000256" key="5">
    <source>
        <dbReference type="ARBA" id="ARBA00023002"/>
    </source>
</evidence>
<dbReference type="InterPro" id="IPR009100">
    <property type="entry name" value="AcylCoA_DH/oxidase_NM_dom_sf"/>
</dbReference>
<dbReference type="RefSeq" id="WP_015005998.1">
    <property type="nucleotide sequence ID" value="NZ_FQZJ01000005.1"/>
</dbReference>
<dbReference type="InterPro" id="IPR037069">
    <property type="entry name" value="AcylCoA_DH/ox_N_sf"/>
</dbReference>
<dbReference type="InterPro" id="IPR013786">
    <property type="entry name" value="AcylCoA_DH/ox_N"/>
</dbReference>
<dbReference type="Pfam" id="PF00441">
    <property type="entry name" value="Acyl-CoA_dh_1"/>
    <property type="match status" value="1"/>
</dbReference>
<evidence type="ECO:0000256" key="4">
    <source>
        <dbReference type="ARBA" id="ARBA00022827"/>
    </source>
</evidence>
<gene>
    <name evidence="10" type="ORF">L196_05286</name>
</gene>
<dbReference type="GO" id="GO:0003995">
    <property type="term" value="F:acyl-CoA dehydrogenase activity"/>
    <property type="evidence" value="ECO:0007669"/>
    <property type="project" value="TreeGrafter"/>
</dbReference>
<dbReference type="EMBL" id="ASHL01000003">
    <property type="protein sequence ID" value="EPD13439.1"/>
    <property type="molecule type" value="Genomic_DNA"/>
</dbReference>
<comment type="cofactor">
    <cofactor evidence="1 6">
        <name>FAD</name>
        <dbReference type="ChEBI" id="CHEBI:57692"/>
    </cofactor>
</comment>
<dbReference type="InterPro" id="IPR006091">
    <property type="entry name" value="Acyl-CoA_Oxase/DH_mid-dom"/>
</dbReference>
<dbReference type="SUPFAM" id="SSF47203">
    <property type="entry name" value="Acyl-CoA dehydrogenase C-terminal domain-like"/>
    <property type="match status" value="1"/>
</dbReference>
<evidence type="ECO:0000256" key="6">
    <source>
        <dbReference type="RuleBase" id="RU362125"/>
    </source>
</evidence>
<evidence type="ECO:0000256" key="2">
    <source>
        <dbReference type="ARBA" id="ARBA00009347"/>
    </source>
</evidence>
<dbReference type="Proteomes" id="UP000015462">
    <property type="component" value="Unassembled WGS sequence"/>
</dbReference>
<dbReference type="PANTHER" id="PTHR43884">
    <property type="entry name" value="ACYL-COA DEHYDROGENASE"/>
    <property type="match status" value="1"/>
</dbReference>
<evidence type="ECO:0000256" key="1">
    <source>
        <dbReference type="ARBA" id="ARBA00001974"/>
    </source>
</evidence>
<sequence>MNLEFTEEMIMLQDGIHKFLQNEYDFETRQSLSRTGIGYSEENWQNFADMGLLGVPFDEEFGGFGFGQTGLIVIMEAIGKGLVVEPYLASIVLGGLLIQRAANTEQKEAILPALIAGEMKLAFAYAERQSRYNLTDVEFSAQKKAAQYCLSGAKSVVFNAETADKIIVSARTSGDNFTPEGISLFIVDKDIEGLTSRDYETVDGLRASELTFDNVMVDESALVGDLDGAFSDIEYVIDAATAAVCAEGVGVVTELRDKTVEYLKTRKQFDQPIGNFQVLQHRCVDMFMTEEQLRSLSYLAAIKVSEDDTTERVKSVSAAKVYLGDARSIVGEQAAQLHGGIGVTDELDVAHYVKRLTMMNAVFGDRDYHLQRFSQA</sequence>
<name>A0AB33Z217_9GAMM</name>
<evidence type="ECO:0000259" key="7">
    <source>
        <dbReference type="Pfam" id="PF00441"/>
    </source>
</evidence>
<evidence type="ECO:0000256" key="3">
    <source>
        <dbReference type="ARBA" id="ARBA00022630"/>
    </source>
</evidence>
<evidence type="ECO:0000313" key="10">
    <source>
        <dbReference type="EMBL" id="EPD13439.1"/>
    </source>
</evidence>
<comment type="caution">
    <text evidence="10">The sequence shown here is derived from an EMBL/GenBank/DDBJ whole genome shotgun (WGS) entry which is preliminary data.</text>
</comment>